<dbReference type="EMBL" id="JBJQND010000011">
    <property type="protein sequence ID" value="KAL3861022.1"/>
    <property type="molecule type" value="Genomic_DNA"/>
</dbReference>
<evidence type="ECO:0000256" key="4">
    <source>
        <dbReference type="ARBA" id="ARBA00023163"/>
    </source>
</evidence>
<keyword evidence="3" id="KW-0238">DNA-binding</keyword>
<keyword evidence="9" id="KW-1185">Reference proteome</keyword>
<proteinExistence type="predicted"/>
<dbReference type="PANTHER" id="PTHR10985">
    <property type="entry name" value="BASIC HELIX-LOOP-HELIX TRANSCRIPTION FACTOR, HES-RELATED"/>
    <property type="match status" value="1"/>
</dbReference>
<dbReference type="InterPro" id="IPR036638">
    <property type="entry name" value="HLH_DNA-bd_sf"/>
</dbReference>
<evidence type="ECO:0000313" key="9">
    <source>
        <dbReference type="Proteomes" id="UP001634394"/>
    </source>
</evidence>
<protein>
    <submittedName>
        <fullName evidence="8">Uncharacterized protein</fullName>
    </submittedName>
</protein>
<dbReference type="InterPro" id="IPR050370">
    <property type="entry name" value="HES_HEY"/>
</dbReference>
<name>A0ABD3VKF1_SINWO</name>
<dbReference type="AlphaFoldDB" id="A0ABD3VKF1"/>
<keyword evidence="2" id="KW-0805">Transcription regulation</keyword>
<comment type="caution">
    <text evidence="8">The sequence shown here is derived from an EMBL/GenBank/DDBJ whole genome shotgun (WGS) entry which is preliminary data.</text>
</comment>
<evidence type="ECO:0000259" key="6">
    <source>
        <dbReference type="PROSITE" id="PS50888"/>
    </source>
</evidence>
<organism evidence="8 9">
    <name type="scientific">Sinanodonta woodiana</name>
    <name type="common">Chinese pond mussel</name>
    <name type="synonym">Anodonta woodiana</name>
    <dbReference type="NCBI Taxonomy" id="1069815"/>
    <lineage>
        <taxon>Eukaryota</taxon>
        <taxon>Metazoa</taxon>
        <taxon>Spiralia</taxon>
        <taxon>Lophotrochozoa</taxon>
        <taxon>Mollusca</taxon>
        <taxon>Bivalvia</taxon>
        <taxon>Autobranchia</taxon>
        <taxon>Heteroconchia</taxon>
        <taxon>Palaeoheterodonta</taxon>
        <taxon>Unionida</taxon>
        <taxon>Unionoidea</taxon>
        <taxon>Unionidae</taxon>
        <taxon>Unioninae</taxon>
        <taxon>Sinanodonta</taxon>
    </lineage>
</organism>
<dbReference type="Pfam" id="PF07527">
    <property type="entry name" value="Hairy_orange"/>
    <property type="match status" value="1"/>
</dbReference>
<keyword evidence="4" id="KW-0804">Transcription</keyword>
<dbReference type="GO" id="GO:0005634">
    <property type="term" value="C:nucleus"/>
    <property type="evidence" value="ECO:0007669"/>
    <property type="project" value="UniProtKB-SubCell"/>
</dbReference>
<sequence>MHDFPNSTTMDASELRKIKKPLIEKKRRDRINHCLDQLKCILLDNVKNNDTQNSRLDKADILEMTVKYLQQLQKQGITSAVVHDTVPMGYQSGYEECARETIHYLNSANGIRPNIKSRVESHLSSCVGQVNDELSTPKYTQRDTRDSFQKSVNVSGNYSYHTPINVQIPSSAQFPSTTPRRLVFSGALLMPVPIHPMLKTETPFSPYNPTSQNASNTCATPAEDSILDQSSGYSSSSGQSFQESDSSLCRESFDNSVNNNSLTCDKVWRPW</sequence>
<dbReference type="PROSITE" id="PS51054">
    <property type="entry name" value="ORANGE"/>
    <property type="match status" value="1"/>
</dbReference>
<dbReference type="SMART" id="SM00511">
    <property type="entry name" value="ORANGE"/>
    <property type="match status" value="1"/>
</dbReference>
<keyword evidence="5" id="KW-0539">Nucleus</keyword>
<dbReference type="Gene3D" id="4.10.280.10">
    <property type="entry name" value="Helix-loop-helix DNA-binding domain"/>
    <property type="match status" value="1"/>
</dbReference>
<accession>A0ABD3VKF1</accession>
<comment type="subcellular location">
    <subcellularLocation>
        <location evidence="1">Nucleus</location>
    </subcellularLocation>
</comment>
<dbReference type="InterPro" id="IPR011598">
    <property type="entry name" value="bHLH_dom"/>
</dbReference>
<evidence type="ECO:0000259" key="7">
    <source>
        <dbReference type="PROSITE" id="PS51054"/>
    </source>
</evidence>
<dbReference type="GO" id="GO:0003677">
    <property type="term" value="F:DNA binding"/>
    <property type="evidence" value="ECO:0007669"/>
    <property type="project" value="UniProtKB-KW"/>
</dbReference>
<dbReference type="InterPro" id="IPR003650">
    <property type="entry name" value="Orange_dom"/>
</dbReference>
<dbReference type="FunFam" id="4.10.280.10:FF:000009">
    <property type="entry name" value="Transcription factor HES-1"/>
    <property type="match status" value="1"/>
</dbReference>
<evidence type="ECO:0000256" key="5">
    <source>
        <dbReference type="ARBA" id="ARBA00023242"/>
    </source>
</evidence>
<dbReference type="SUPFAM" id="SSF47459">
    <property type="entry name" value="HLH, helix-loop-helix DNA-binding domain"/>
    <property type="match status" value="1"/>
</dbReference>
<evidence type="ECO:0000313" key="8">
    <source>
        <dbReference type="EMBL" id="KAL3861022.1"/>
    </source>
</evidence>
<dbReference type="CDD" id="cd11410">
    <property type="entry name" value="bHLH_O_HES"/>
    <property type="match status" value="1"/>
</dbReference>
<feature type="domain" description="Orange" evidence="7">
    <location>
        <begin position="90"/>
        <end position="123"/>
    </location>
</feature>
<evidence type="ECO:0000256" key="1">
    <source>
        <dbReference type="ARBA" id="ARBA00004123"/>
    </source>
</evidence>
<reference evidence="8 9" key="1">
    <citation type="submission" date="2024-11" db="EMBL/GenBank/DDBJ databases">
        <title>Chromosome-level genome assembly of the freshwater bivalve Anodonta woodiana.</title>
        <authorList>
            <person name="Chen X."/>
        </authorList>
    </citation>
    <scope>NUCLEOTIDE SEQUENCE [LARGE SCALE GENOMIC DNA]</scope>
    <source>
        <strain evidence="8">MN2024</strain>
        <tissue evidence="8">Gills</tissue>
    </source>
</reference>
<dbReference type="SUPFAM" id="SSF158457">
    <property type="entry name" value="Orange domain-like"/>
    <property type="match status" value="1"/>
</dbReference>
<dbReference type="Pfam" id="PF00010">
    <property type="entry name" value="HLH"/>
    <property type="match status" value="1"/>
</dbReference>
<dbReference type="Proteomes" id="UP001634394">
    <property type="component" value="Unassembled WGS sequence"/>
</dbReference>
<dbReference type="PROSITE" id="PS50888">
    <property type="entry name" value="BHLH"/>
    <property type="match status" value="1"/>
</dbReference>
<evidence type="ECO:0000256" key="2">
    <source>
        <dbReference type="ARBA" id="ARBA00023015"/>
    </source>
</evidence>
<gene>
    <name evidence="8" type="ORF">ACJMK2_007115</name>
</gene>
<feature type="domain" description="BHLH" evidence="6">
    <location>
        <begin position="15"/>
        <end position="72"/>
    </location>
</feature>
<evidence type="ECO:0000256" key="3">
    <source>
        <dbReference type="ARBA" id="ARBA00023125"/>
    </source>
</evidence>
<dbReference type="SMART" id="SM00353">
    <property type="entry name" value="HLH"/>
    <property type="match status" value="1"/>
</dbReference>
<dbReference type="Gene3D" id="6.10.250.980">
    <property type="match status" value="1"/>
</dbReference>